<dbReference type="AlphaFoldDB" id="A0A162SFH1"/>
<dbReference type="EMBL" id="LWAE01000003">
    <property type="protein sequence ID" value="KZL91177.1"/>
    <property type="molecule type" value="Genomic_DNA"/>
</dbReference>
<evidence type="ECO:0000313" key="1">
    <source>
        <dbReference type="EMBL" id="KZL91177.1"/>
    </source>
</evidence>
<accession>A0A162SFH1</accession>
<organism evidence="1 2">
    <name type="scientific">Clostridium magnum DSM 2767</name>
    <dbReference type="NCBI Taxonomy" id="1121326"/>
    <lineage>
        <taxon>Bacteria</taxon>
        <taxon>Bacillati</taxon>
        <taxon>Bacillota</taxon>
        <taxon>Clostridia</taxon>
        <taxon>Eubacteriales</taxon>
        <taxon>Clostridiaceae</taxon>
        <taxon>Clostridium</taxon>
    </lineage>
</organism>
<name>A0A162SFH1_9CLOT</name>
<evidence type="ECO:0000313" key="2">
    <source>
        <dbReference type="Proteomes" id="UP000076603"/>
    </source>
</evidence>
<reference evidence="1 2" key="1">
    <citation type="submission" date="2016-04" db="EMBL/GenBank/DDBJ databases">
        <title>Genome sequence of Clostridium magnum DSM 2767.</title>
        <authorList>
            <person name="Poehlein A."/>
            <person name="Uhlig R."/>
            <person name="Fischer R."/>
            <person name="Bahl H."/>
            <person name="Daniel R."/>
        </authorList>
    </citation>
    <scope>NUCLEOTIDE SEQUENCE [LARGE SCALE GENOMIC DNA]</scope>
    <source>
        <strain evidence="1 2">DSM 2767</strain>
    </source>
</reference>
<dbReference type="InterPro" id="IPR049744">
    <property type="entry name" value="CC/Se_fam"/>
</dbReference>
<dbReference type="PATRIC" id="fig|1121326.3.peg.2955"/>
<dbReference type="NCBIfam" id="NF041239">
    <property type="entry name" value="Moor_selen_rel"/>
    <property type="match status" value="1"/>
</dbReference>
<keyword evidence="2" id="KW-1185">Reference proteome</keyword>
<comment type="caution">
    <text evidence="1">The sequence shown here is derived from an EMBL/GenBank/DDBJ whole genome shotgun (WGS) entry which is preliminary data.</text>
</comment>
<dbReference type="Proteomes" id="UP000076603">
    <property type="component" value="Unassembled WGS sequence"/>
</dbReference>
<dbReference type="OrthoDB" id="1726551at2"/>
<protein>
    <recommendedName>
        <fullName evidence="3">Iron-sulfur cluster insertion protein ErpA</fullName>
    </recommendedName>
</protein>
<sequence length="107" mass="12559">MNIEIKQGVKEYLNKRNVQDIYIKMDNRGGCCSGPVYVPVVKVGKPSYINMYDFFIKDEITVYVPKKMNNEEIKDITIKLRNILGYKSLIVNGVLAYKEKNWEKKKY</sequence>
<dbReference type="RefSeq" id="WP_066623481.1">
    <property type="nucleotide sequence ID" value="NZ_FQXL01000016.1"/>
</dbReference>
<gene>
    <name evidence="1" type="ORF">CLMAG_29350</name>
</gene>
<proteinExistence type="predicted"/>
<evidence type="ECO:0008006" key="3">
    <source>
        <dbReference type="Google" id="ProtNLM"/>
    </source>
</evidence>